<evidence type="ECO:0000313" key="5">
    <source>
        <dbReference type="EMBL" id="ODQ65823.1"/>
    </source>
</evidence>
<feature type="compositionally biased region" description="Low complexity" evidence="1">
    <location>
        <begin position="433"/>
        <end position="467"/>
    </location>
</feature>
<feature type="compositionally biased region" description="Basic and acidic residues" evidence="1">
    <location>
        <begin position="322"/>
        <end position="339"/>
    </location>
</feature>
<dbReference type="SUPFAM" id="SSF49879">
    <property type="entry name" value="SMAD/FHA domain"/>
    <property type="match status" value="1"/>
</dbReference>
<dbReference type="SMART" id="SM00240">
    <property type="entry name" value="FHA"/>
    <property type="match status" value="1"/>
</dbReference>
<feature type="region of interest" description="Disordered" evidence="1">
    <location>
        <begin position="319"/>
        <end position="340"/>
    </location>
</feature>
<dbReference type="AlphaFoldDB" id="A0A1E3PK71"/>
<feature type="domain" description="FHA" evidence="3">
    <location>
        <begin position="65"/>
        <end position="130"/>
    </location>
</feature>
<dbReference type="Pfam" id="PF00498">
    <property type="entry name" value="FHA"/>
    <property type="match status" value="1"/>
</dbReference>
<feature type="compositionally biased region" description="Low complexity" evidence="1">
    <location>
        <begin position="477"/>
        <end position="492"/>
    </location>
</feature>
<dbReference type="Gene3D" id="2.20.70.10">
    <property type="match status" value="1"/>
</dbReference>
<feature type="region of interest" description="Disordered" evidence="1">
    <location>
        <begin position="417"/>
        <end position="499"/>
    </location>
</feature>
<name>A0A1E3PK71_9ASCO</name>
<dbReference type="InterPro" id="IPR036020">
    <property type="entry name" value="WW_dom_sf"/>
</dbReference>
<dbReference type="STRING" id="857566.A0A1E3PK71"/>
<keyword evidence="6" id="KW-1185">Reference proteome</keyword>
<dbReference type="InterPro" id="IPR000253">
    <property type="entry name" value="FHA_dom"/>
</dbReference>
<sequence length="649" mass="71188">MVRVIFSQQQTESRSPNVLSEQRIVNIDPFDFYPDYLNESDDSGLDKWYGLDGYNNDYRAGCFYAIVGRASSRDQSERISNNQNLRFECSLISRDHAIIFYHVGNDKFPRGLYIADLDSKFHTSVNGKILSAKVPHYLQEGDIVSLGSGTVSSSRKPLDIDLKSISFDDLEESSAQGHFDIEDMASPQDISKAVELACDLQSQNDSIASAKELSTCDTNNEGVEFSLGQLDTTISSPEADLCFPGCVEEKLVANIKEDLNCIIPDKFSKLLETKSNLPPSLLDDVSPRRKKSVTFAEEPVICKHSPLSTNLESFPPFLVRESNSDSKQDSVSSTDDKHYKQNLKNSTSGFIENNLDDACSFEEARDRVDSLLPAGWEKRLTSSAGVYFINHDAKLTTNLDPRLKSNEKMGLSGVSIISSESGNEDSEPGPCYVSQSSSVSDSLPIFSDSDSSSGSRSEVNSDINSESSDSDSDSDSDSNSSHDSFSNYGSFSDGEPENIEKSTKDNIQERFDLFLSEDEPLNEQLFSNSNSSHHCIELRSPEVNSEIKTLKINENYFSENSSKVLGLCEPLGSISSDLSASENGEVSKIHSNKRSFEDFQSDSSSSNSQPIENHSDGFANKKAKVGIFVGGILVGTLGTLAALVASYPN</sequence>
<keyword evidence="2" id="KW-0812">Transmembrane</keyword>
<evidence type="ECO:0000256" key="2">
    <source>
        <dbReference type="SAM" id="Phobius"/>
    </source>
</evidence>
<evidence type="ECO:0000256" key="1">
    <source>
        <dbReference type="SAM" id="MobiDB-lite"/>
    </source>
</evidence>
<dbReference type="Proteomes" id="UP000095009">
    <property type="component" value="Unassembled WGS sequence"/>
</dbReference>
<evidence type="ECO:0000313" key="6">
    <source>
        <dbReference type="Proteomes" id="UP000095009"/>
    </source>
</evidence>
<dbReference type="InterPro" id="IPR008984">
    <property type="entry name" value="SMAD_FHA_dom_sf"/>
</dbReference>
<keyword evidence="2" id="KW-1133">Transmembrane helix</keyword>
<dbReference type="SUPFAM" id="SSF51045">
    <property type="entry name" value="WW domain"/>
    <property type="match status" value="1"/>
</dbReference>
<feature type="domain" description="WW" evidence="4">
    <location>
        <begin position="370"/>
        <end position="403"/>
    </location>
</feature>
<evidence type="ECO:0000259" key="4">
    <source>
        <dbReference type="PROSITE" id="PS50020"/>
    </source>
</evidence>
<dbReference type="Gene3D" id="2.60.200.20">
    <property type="match status" value="1"/>
</dbReference>
<reference evidence="5 6" key="1">
    <citation type="journal article" date="2016" name="Proc. Natl. Acad. Sci. U.S.A.">
        <title>Comparative genomics of biotechnologically important yeasts.</title>
        <authorList>
            <person name="Riley R."/>
            <person name="Haridas S."/>
            <person name="Wolfe K.H."/>
            <person name="Lopes M.R."/>
            <person name="Hittinger C.T."/>
            <person name="Goeker M."/>
            <person name="Salamov A.A."/>
            <person name="Wisecaver J.H."/>
            <person name="Long T.M."/>
            <person name="Calvey C.H."/>
            <person name="Aerts A.L."/>
            <person name="Barry K.W."/>
            <person name="Choi C."/>
            <person name="Clum A."/>
            <person name="Coughlan A.Y."/>
            <person name="Deshpande S."/>
            <person name="Douglass A.P."/>
            <person name="Hanson S.J."/>
            <person name="Klenk H.-P."/>
            <person name="LaButti K.M."/>
            <person name="Lapidus A."/>
            <person name="Lindquist E.A."/>
            <person name="Lipzen A.M."/>
            <person name="Meier-Kolthoff J.P."/>
            <person name="Ohm R.A."/>
            <person name="Otillar R.P."/>
            <person name="Pangilinan J.L."/>
            <person name="Peng Y."/>
            <person name="Rokas A."/>
            <person name="Rosa C.A."/>
            <person name="Scheuner C."/>
            <person name="Sibirny A.A."/>
            <person name="Slot J.C."/>
            <person name="Stielow J.B."/>
            <person name="Sun H."/>
            <person name="Kurtzman C.P."/>
            <person name="Blackwell M."/>
            <person name="Grigoriev I.V."/>
            <person name="Jeffries T.W."/>
        </authorList>
    </citation>
    <scope>NUCLEOTIDE SEQUENCE [LARGE SCALE GENOMIC DNA]</scope>
    <source>
        <strain evidence="5 6">DSM 6958</strain>
    </source>
</reference>
<proteinExistence type="predicted"/>
<evidence type="ECO:0008006" key="7">
    <source>
        <dbReference type="Google" id="ProtNLM"/>
    </source>
</evidence>
<dbReference type="CDD" id="cd00060">
    <property type="entry name" value="FHA"/>
    <property type="match status" value="1"/>
</dbReference>
<accession>A0A1E3PK71</accession>
<dbReference type="InterPro" id="IPR001202">
    <property type="entry name" value="WW_dom"/>
</dbReference>
<keyword evidence="2" id="KW-0472">Membrane</keyword>
<organism evidence="5 6">
    <name type="scientific">Nadsonia fulvescens var. elongata DSM 6958</name>
    <dbReference type="NCBI Taxonomy" id="857566"/>
    <lineage>
        <taxon>Eukaryota</taxon>
        <taxon>Fungi</taxon>
        <taxon>Dikarya</taxon>
        <taxon>Ascomycota</taxon>
        <taxon>Saccharomycotina</taxon>
        <taxon>Dipodascomycetes</taxon>
        <taxon>Dipodascales</taxon>
        <taxon>Dipodascales incertae sedis</taxon>
        <taxon>Nadsonia</taxon>
    </lineage>
</organism>
<evidence type="ECO:0000259" key="3">
    <source>
        <dbReference type="PROSITE" id="PS50006"/>
    </source>
</evidence>
<feature type="transmembrane region" description="Helical" evidence="2">
    <location>
        <begin position="625"/>
        <end position="647"/>
    </location>
</feature>
<dbReference type="OrthoDB" id="4096268at2759"/>
<dbReference type="PROSITE" id="PS50006">
    <property type="entry name" value="FHA_DOMAIN"/>
    <property type="match status" value="1"/>
</dbReference>
<dbReference type="SMART" id="SM00456">
    <property type="entry name" value="WW"/>
    <property type="match status" value="1"/>
</dbReference>
<protein>
    <recommendedName>
        <fullName evidence="7">FHA domain-containing protein</fullName>
    </recommendedName>
</protein>
<gene>
    <name evidence="5" type="ORF">NADFUDRAFT_82781</name>
</gene>
<dbReference type="PROSITE" id="PS50020">
    <property type="entry name" value="WW_DOMAIN_2"/>
    <property type="match status" value="1"/>
</dbReference>
<dbReference type="EMBL" id="KV454409">
    <property type="protein sequence ID" value="ODQ65823.1"/>
    <property type="molecule type" value="Genomic_DNA"/>
</dbReference>
<dbReference type="CDD" id="cd00201">
    <property type="entry name" value="WW"/>
    <property type="match status" value="1"/>
</dbReference>